<dbReference type="GO" id="GO:0015833">
    <property type="term" value="P:peptide transport"/>
    <property type="evidence" value="ECO:0007669"/>
    <property type="project" value="TreeGrafter"/>
</dbReference>
<dbReference type="InterPro" id="IPR030678">
    <property type="entry name" value="Peptide/Ni-bd"/>
</dbReference>
<evidence type="ECO:0000259" key="7">
    <source>
        <dbReference type="Pfam" id="PF00496"/>
    </source>
</evidence>
<dbReference type="PROSITE" id="PS51257">
    <property type="entry name" value="PROKAR_LIPOPROTEIN"/>
    <property type="match status" value="1"/>
</dbReference>
<sequence length="594" mass="64554">MAPHPRAPKKRFLVPLSLFAASAVLLSGCAIDSGNGSAPSGEAQTGGTLKIGSNGDNDHLDPALTSYVPTQNFIRATSRQLLSYEASTDENTRIQVKADLAEEIPEATNNGKTYTFTLKEGANWDAPDGARQIVAEDVVRGFKRLCNPYRSSPLLGYFQSLLTGMDEYCEGFAKIDPKPEPMAKYINSAQIPGVRALDKRTVEFTLKEPAGDFIYMLTLATASPAPEEVLDYLPDSPEYRENFVASGPYTIGEYTADKSLKLVRNEAWKAETDPLRPAYVDSIEMTMGLSADAVTQQLQAGTLDMSFDTGLAPSVAAQLAAAKDPNFSTVDAGSVNPFLWINVTSPSNDGALADKKVREAIQYATDKASVVQTLGGEAVAKVQNGIFGPGVLGYHDFDLYPTPDHKGDPAKAKALLAEAGYPDGITLKMPYRNKDIEPQIAQTLQAGFEKAGIKIELIPVSPTDYYTEFLVNREGTKSGKWDIAPMGWSPDWQGGAARSVFQPLFTYNGTESTYNLTNYDNKEADKLAAQAVQEPDPAKAQELWAQVDELIMGDSIIVPIAAPTSRLYHSKRVQNFQPYALSTQGDWTNAWIQD</sequence>
<dbReference type="PANTHER" id="PTHR30290">
    <property type="entry name" value="PERIPLASMIC BINDING COMPONENT OF ABC TRANSPORTER"/>
    <property type="match status" value="1"/>
</dbReference>
<dbReference type="Gene3D" id="3.40.190.10">
    <property type="entry name" value="Periplasmic binding protein-like II"/>
    <property type="match status" value="1"/>
</dbReference>
<feature type="compositionally biased region" description="Polar residues" evidence="5">
    <location>
        <begin position="35"/>
        <end position="47"/>
    </location>
</feature>
<evidence type="ECO:0000256" key="6">
    <source>
        <dbReference type="SAM" id="SignalP"/>
    </source>
</evidence>
<dbReference type="GO" id="GO:0043190">
    <property type="term" value="C:ATP-binding cassette (ABC) transporter complex"/>
    <property type="evidence" value="ECO:0007669"/>
    <property type="project" value="InterPro"/>
</dbReference>
<feature type="domain" description="Solute-binding protein family 5" evidence="7">
    <location>
        <begin position="96"/>
        <end position="493"/>
    </location>
</feature>
<reference evidence="8 9" key="1">
    <citation type="submission" date="2020-01" db="EMBL/GenBank/DDBJ databases">
        <title>Glutamicibacter soli M275.</title>
        <authorList>
            <person name="Meng X."/>
        </authorList>
    </citation>
    <scope>NUCLEOTIDE SEQUENCE [LARGE SCALE GENOMIC DNA]</scope>
    <source>
        <strain evidence="8 9">M275</strain>
    </source>
</reference>
<evidence type="ECO:0000313" key="8">
    <source>
        <dbReference type="EMBL" id="NAZ14888.1"/>
    </source>
</evidence>
<dbReference type="Pfam" id="PF00496">
    <property type="entry name" value="SBP_bac_5"/>
    <property type="match status" value="1"/>
</dbReference>
<name>A0A6L9G0N8_9MICC</name>
<dbReference type="PANTHER" id="PTHR30290:SF10">
    <property type="entry name" value="PERIPLASMIC OLIGOPEPTIDE-BINDING PROTEIN-RELATED"/>
    <property type="match status" value="1"/>
</dbReference>
<organism evidence="8 9">
    <name type="scientific">Glutamicibacter soli</name>
    <dbReference type="NCBI Taxonomy" id="453836"/>
    <lineage>
        <taxon>Bacteria</taxon>
        <taxon>Bacillati</taxon>
        <taxon>Actinomycetota</taxon>
        <taxon>Actinomycetes</taxon>
        <taxon>Micrococcales</taxon>
        <taxon>Micrococcaceae</taxon>
        <taxon>Glutamicibacter</taxon>
    </lineage>
</organism>
<feature type="chain" id="PRO_5038678071" evidence="6">
    <location>
        <begin position="21"/>
        <end position="594"/>
    </location>
</feature>
<evidence type="ECO:0000256" key="2">
    <source>
        <dbReference type="ARBA" id="ARBA00005695"/>
    </source>
</evidence>
<dbReference type="CDD" id="cd08506">
    <property type="entry name" value="PBP2_clavulanate_OppA2"/>
    <property type="match status" value="1"/>
</dbReference>
<dbReference type="AlphaFoldDB" id="A0A6L9G0N8"/>
<evidence type="ECO:0000256" key="5">
    <source>
        <dbReference type="SAM" id="MobiDB-lite"/>
    </source>
</evidence>
<keyword evidence="3" id="KW-0813">Transport</keyword>
<comment type="subcellular location">
    <subcellularLocation>
        <location evidence="1">Cell envelope</location>
    </subcellularLocation>
</comment>
<evidence type="ECO:0000256" key="3">
    <source>
        <dbReference type="ARBA" id="ARBA00022448"/>
    </source>
</evidence>
<protein>
    <submittedName>
        <fullName evidence="8">ABC transporter substrate-binding protein</fullName>
    </submittedName>
</protein>
<dbReference type="GO" id="GO:1904680">
    <property type="term" value="F:peptide transmembrane transporter activity"/>
    <property type="evidence" value="ECO:0007669"/>
    <property type="project" value="TreeGrafter"/>
</dbReference>
<comment type="similarity">
    <text evidence="2">Belongs to the bacterial solute-binding protein 5 family.</text>
</comment>
<dbReference type="SUPFAM" id="SSF53850">
    <property type="entry name" value="Periplasmic binding protein-like II"/>
    <property type="match status" value="1"/>
</dbReference>
<dbReference type="InterPro" id="IPR000914">
    <property type="entry name" value="SBP_5_dom"/>
</dbReference>
<evidence type="ECO:0000256" key="1">
    <source>
        <dbReference type="ARBA" id="ARBA00004196"/>
    </source>
</evidence>
<dbReference type="EMBL" id="WYDN01000002">
    <property type="protein sequence ID" value="NAZ14888.1"/>
    <property type="molecule type" value="Genomic_DNA"/>
</dbReference>
<evidence type="ECO:0000256" key="4">
    <source>
        <dbReference type="ARBA" id="ARBA00022729"/>
    </source>
</evidence>
<comment type="caution">
    <text evidence="8">The sequence shown here is derived from an EMBL/GenBank/DDBJ whole genome shotgun (WGS) entry which is preliminary data.</text>
</comment>
<keyword evidence="4 6" id="KW-0732">Signal</keyword>
<dbReference type="Gene3D" id="3.10.105.10">
    <property type="entry name" value="Dipeptide-binding Protein, Domain 3"/>
    <property type="match status" value="1"/>
</dbReference>
<dbReference type="PIRSF" id="PIRSF002741">
    <property type="entry name" value="MppA"/>
    <property type="match status" value="1"/>
</dbReference>
<dbReference type="InterPro" id="IPR039424">
    <property type="entry name" value="SBP_5"/>
</dbReference>
<dbReference type="GO" id="GO:0042597">
    <property type="term" value="C:periplasmic space"/>
    <property type="evidence" value="ECO:0007669"/>
    <property type="project" value="UniProtKB-ARBA"/>
</dbReference>
<feature type="region of interest" description="Disordered" evidence="5">
    <location>
        <begin position="35"/>
        <end position="56"/>
    </location>
</feature>
<evidence type="ECO:0000313" key="9">
    <source>
        <dbReference type="Proteomes" id="UP000477543"/>
    </source>
</evidence>
<proteinExistence type="inferred from homology"/>
<dbReference type="Proteomes" id="UP000477543">
    <property type="component" value="Unassembled WGS sequence"/>
</dbReference>
<feature type="signal peptide" evidence="6">
    <location>
        <begin position="1"/>
        <end position="20"/>
    </location>
</feature>
<dbReference type="GO" id="GO:0030313">
    <property type="term" value="C:cell envelope"/>
    <property type="evidence" value="ECO:0007669"/>
    <property type="project" value="UniProtKB-SubCell"/>
</dbReference>
<accession>A0A6L9G0N8</accession>
<gene>
    <name evidence="8" type="ORF">GT020_02245</name>
</gene>
<dbReference type="RefSeq" id="WP_161447174.1">
    <property type="nucleotide sequence ID" value="NZ_WYDN01000002.1"/>
</dbReference>